<evidence type="ECO:0000313" key="1">
    <source>
        <dbReference type="EMBL" id="MPN22271.1"/>
    </source>
</evidence>
<gene>
    <name evidence="1" type="ORF">SDC9_169654</name>
</gene>
<reference evidence="1" key="1">
    <citation type="submission" date="2019-08" db="EMBL/GenBank/DDBJ databases">
        <authorList>
            <person name="Kucharzyk K."/>
            <person name="Murdoch R.W."/>
            <person name="Higgins S."/>
            <person name="Loffler F."/>
        </authorList>
    </citation>
    <scope>NUCLEOTIDE SEQUENCE</scope>
</reference>
<name>A0A645G5W5_9ZZZZ</name>
<comment type="caution">
    <text evidence="1">The sequence shown here is derived from an EMBL/GenBank/DDBJ whole genome shotgun (WGS) entry which is preliminary data.</text>
</comment>
<protein>
    <recommendedName>
        <fullName evidence="2">Right handed beta helix domain-containing protein</fullName>
    </recommendedName>
</protein>
<evidence type="ECO:0008006" key="2">
    <source>
        <dbReference type="Google" id="ProtNLM"/>
    </source>
</evidence>
<proteinExistence type="predicted"/>
<dbReference type="AlphaFoldDB" id="A0A645G5W5"/>
<organism evidence="1">
    <name type="scientific">bioreactor metagenome</name>
    <dbReference type="NCBI Taxonomy" id="1076179"/>
    <lineage>
        <taxon>unclassified sequences</taxon>
        <taxon>metagenomes</taxon>
        <taxon>ecological metagenomes</taxon>
    </lineage>
</organism>
<sequence length="113" mass="12498">MNQSNNTVIYASKTTNATINIKNSVFHFGSTGFKFIDHTTSSVINIENSYFFKGQTPLYNNSEVSGNMGMIEYPGTPSDLFVSPDVNPVNTGTSFKIKDASMTNKNIGDLRWK</sequence>
<dbReference type="EMBL" id="VSSQ01070479">
    <property type="protein sequence ID" value="MPN22271.1"/>
    <property type="molecule type" value="Genomic_DNA"/>
</dbReference>
<accession>A0A645G5W5</accession>